<dbReference type="InterPro" id="IPR035906">
    <property type="entry name" value="MetI-like_sf"/>
</dbReference>
<dbReference type="AlphaFoldDB" id="A0A7Z0ITF7"/>
<keyword evidence="6 7" id="KW-0472">Membrane</keyword>
<evidence type="ECO:0000256" key="4">
    <source>
        <dbReference type="ARBA" id="ARBA00022692"/>
    </source>
</evidence>
<evidence type="ECO:0000313" key="10">
    <source>
        <dbReference type="Proteomes" id="UP000564496"/>
    </source>
</evidence>
<dbReference type="CDD" id="cd06261">
    <property type="entry name" value="TM_PBP2"/>
    <property type="match status" value="1"/>
</dbReference>
<comment type="caution">
    <text evidence="9">The sequence shown here is derived from an EMBL/GenBank/DDBJ whole genome shotgun (WGS) entry which is preliminary data.</text>
</comment>
<dbReference type="PANTHER" id="PTHR43005">
    <property type="entry name" value="BLR7065 PROTEIN"/>
    <property type="match status" value="1"/>
</dbReference>
<feature type="transmembrane region" description="Helical" evidence="7">
    <location>
        <begin position="97"/>
        <end position="121"/>
    </location>
</feature>
<dbReference type="RefSeq" id="WP_179659202.1">
    <property type="nucleotide sequence ID" value="NZ_JACBZR010000001.1"/>
</dbReference>
<keyword evidence="10" id="KW-1185">Reference proteome</keyword>
<dbReference type="GO" id="GO:0055085">
    <property type="term" value="P:transmembrane transport"/>
    <property type="evidence" value="ECO:0007669"/>
    <property type="project" value="InterPro"/>
</dbReference>
<evidence type="ECO:0000256" key="1">
    <source>
        <dbReference type="ARBA" id="ARBA00004651"/>
    </source>
</evidence>
<comment type="subcellular location">
    <subcellularLocation>
        <location evidence="1 7">Cell membrane</location>
        <topology evidence="1 7">Multi-pass membrane protein</topology>
    </subcellularLocation>
</comment>
<keyword evidence="3" id="KW-1003">Cell membrane</keyword>
<feature type="transmembrane region" description="Helical" evidence="7">
    <location>
        <begin position="62"/>
        <end position="85"/>
    </location>
</feature>
<dbReference type="PROSITE" id="PS50928">
    <property type="entry name" value="ABC_TM1"/>
    <property type="match status" value="1"/>
</dbReference>
<sequence length="290" mass="31940">MKRRDFAIGVTPSLIMMVALLAVPLVYSIVWSFQSVQYGTPGEWIGFDNYQRVLTDSTFHTAVFFTVGFAVVHTVLALALGYGLALLMHRARRGKSLFLGILLTPYVIPAVIGATAFSWLFDDSFGGLVNLGIESLTGQTVQWFTSTWPNRTLVLMAATWASLPFMMLVFLGALKGVPEEQLEAATIDGANWWQRQWHVVIPMLGPMVRFLTLTSIMGGLGLFDALIPLAPNAQAVGSQSVNLYVFQNAFARDQQNLGLGSAVNILMLLVMFVLIAPFVRQVYREVKEGS</sequence>
<accession>A0A7Z0ITF7</accession>
<feature type="transmembrane region" description="Helical" evidence="7">
    <location>
        <begin position="153"/>
        <end position="174"/>
    </location>
</feature>
<feature type="domain" description="ABC transmembrane type-1" evidence="8">
    <location>
        <begin position="63"/>
        <end position="278"/>
    </location>
</feature>
<name>A0A7Z0ITF7_9ACTN</name>
<dbReference type="EMBL" id="JACBZR010000001">
    <property type="protein sequence ID" value="NYI78906.1"/>
    <property type="molecule type" value="Genomic_DNA"/>
</dbReference>
<keyword evidence="2 7" id="KW-0813">Transport</keyword>
<dbReference type="Gene3D" id="1.10.3720.10">
    <property type="entry name" value="MetI-like"/>
    <property type="match status" value="1"/>
</dbReference>
<evidence type="ECO:0000256" key="3">
    <source>
        <dbReference type="ARBA" id="ARBA00022475"/>
    </source>
</evidence>
<evidence type="ECO:0000256" key="7">
    <source>
        <dbReference type="RuleBase" id="RU363032"/>
    </source>
</evidence>
<feature type="transmembrane region" description="Helical" evidence="7">
    <location>
        <begin position="257"/>
        <end position="279"/>
    </location>
</feature>
<dbReference type="SUPFAM" id="SSF161098">
    <property type="entry name" value="MetI-like"/>
    <property type="match status" value="1"/>
</dbReference>
<evidence type="ECO:0000313" key="9">
    <source>
        <dbReference type="EMBL" id="NYI78906.1"/>
    </source>
</evidence>
<keyword evidence="4 7" id="KW-0812">Transmembrane</keyword>
<proteinExistence type="inferred from homology"/>
<gene>
    <name evidence="9" type="ORF">BJ988_003554</name>
</gene>
<dbReference type="Pfam" id="PF00528">
    <property type="entry name" value="BPD_transp_1"/>
    <property type="match status" value="1"/>
</dbReference>
<organism evidence="9 10">
    <name type="scientific">Nocardioides panzhihuensis</name>
    <dbReference type="NCBI Taxonomy" id="860243"/>
    <lineage>
        <taxon>Bacteria</taxon>
        <taxon>Bacillati</taxon>
        <taxon>Actinomycetota</taxon>
        <taxon>Actinomycetes</taxon>
        <taxon>Propionibacteriales</taxon>
        <taxon>Nocardioidaceae</taxon>
        <taxon>Nocardioides</taxon>
    </lineage>
</organism>
<protein>
    <submittedName>
        <fullName evidence="9">Multiple sugar transport system permease protein/N,N'-diacetylchitobiose transport system permease protein</fullName>
    </submittedName>
</protein>
<reference evidence="9 10" key="1">
    <citation type="submission" date="2020-07" db="EMBL/GenBank/DDBJ databases">
        <title>Sequencing the genomes of 1000 actinobacteria strains.</title>
        <authorList>
            <person name="Klenk H.-P."/>
        </authorList>
    </citation>
    <scope>NUCLEOTIDE SEQUENCE [LARGE SCALE GENOMIC DNA]</scope>
    <source>
        <strain evidence="9 10">DSM 26487</strain>
    </source>
</reference>
<dbReference type="InterPro" id="IPR000515">
    <property type="entry name" value="MetI-like"/>
</dbReference>
<evidence type="ECO:0000256" key="6">
    <source>
        <dbReference type="ARBA" id="ARBA00023136"/>
    </source>
</evidence>
<evidence type="ECO:0000259" key="8">
    <source>
        <dbReference type="PROSITE" id="PS50928"/>
    </source>
</evidence>
<feature type="transmembrane region" description="Helical" evidence="7">
    <location>
        <begin position="7"/>
        <end position="30"/>
    </location>
</feature>
<dbReference type="PANTHER" id="PTHR43005:SF1">
    <property type="entry name" value="SPERMIDINE_PUTRESCINE TRANSPORT SYSTEM PERMEASE PROTEIN"/>
    <property type="match status" value="1"/>
</dbReference>
<evidence type="ECO:0000256" key="2">
    <source>
        <dbReference type="ARBA" id="ARBA00022448"/>
    </source>
</evidence>
<comment type="similarity">
    <text evidence="7">Belongs to the binding-protein-dependent transport system permease family.</text>
</comment>
<keyword evidence="9" id="KW-0762">Sugar transport</keyword>
<dbReference type="Proteomes" id="UP000564496">
    <property type="component" value="Unassembled WGS sequence"/>
</dbReference>
<dbReference type="GO" id="GO:0005886">
    <property type="term" value="C:plasma membrane"/>
    <property type="evidence" value="ECO:0007669"/>
    <property type="project" value="UniProtKB-SubCell"/>
</dbReference>
<evidence type="ECO:0000256" key="5">
    <source>
        <dbReference type="ARBA" id="ARBA00022989"/>
    </source>
</evidence>
<keyword evidence="5 7" id="KW-1133">Transmembrane helix</keyword>